<dbReference type="NCBIfam" id="NF004128">
    <property type="entry name" value="PRK05618.1-2"/>
    <property type="match status" value="1"/>
</dbReference>
<protein>
    <submittedName>
        <fullName evidence="7">LSU ribosomal protein L25p</fullName>
    </submittedName>
</protein>
<evidence type="ECO:0000259" key="5">
    <source>
        <dbReference type="Pfam" id="PF01386"/>
    </source>
</evidence>
<evidence type="ECO:0000256" key="2">
    <source>
        <dbReference type="ARBA" id="ARBA00022884"/>
    </source>
</evidence>
<dbReference type="InterPro" id="IPR037121">
    <property type="entry name" value="Ribosomal_bL25_C"/>
</dbReference>
<name>A0A3B0YRG7_9ZZZZ</name>
<dbReference type="Gene3D" id="2.40.240.10">
    <property type="entry name" value="Ribosomal Protein L25, Chain P"/>
    <property type="match status" value="1"/>
</dbReference>
<dbReference type="Gene3D" id="2.170.120.20">
    <property type="entry name" value="Ribosomal protein L25, beta domain"/>
    <property type="match status" value="1"/>
</dbReference>
<evidence type="ECO:0000313" key="7">
    <source>
        <dbReference type="EMBL" id="VAW82051.1"/>
    </source>
</evidence>
<dbReference type="InterPro" id="IPR020056">
    <property type="entry name" value="Rbsml_bL25/Gln-tRNA_synth_N"/>
</dbReference>
<dbReference type="HAMAP" id="MF_01336">
    <property type="entry name" value="Ribosomal_bL25"/>
    <property type="match status" value="1"/>
</dbReference>
<dbReference type="NCBIfam" id="NF004612">
    <property type="entry name" value="PRK05943.1"/>
    <property type="match status" value="1"/>
</dbReference>
<reference evidence="7" key="1">
    <citation type="submission" date="2018-06" db="EMBL/GenBank/DDBJ databases">
        <authorList>
            <person name="Zhirakovskaya E."/>
        </authorList>
    </citation>
    <scope>NUCLEOTIDE SEQUENCE</scope>
</reference>
<keyword evidence="1" id="KW-0699">rRNA-binding</keyword>
<evidence type="ECO:0000256" key="1">
    <source>
        <dbReference type="ARBA" id="ARBA00022730"/>
    </source>
</evidence>
<evidence type="ECO:0000256" key="3">
    <source>
        <dbReference type="ARBA" id="ARBA00022980"/>
    </source>
</evidence>
<keyword evidence="2" id="KW-0694">RNA-binding</keyword>
<dbReference type="PANTHER" id="PTHR33284:SF1">
    <property type="entry name" value="RIBOSOMAL PROTEIN L25_GLN-TRNA SYNTHETASE, ANTI-CODON-BINDING DOMAIN-CONTAINING PROTEIN"/>
    <property type="match status" value="1"/>
</dbReference>
<dbReference type="NCBIfam" id="NF004130">
    <property type="entry name" value="PRK05618.1-5"/>
    <property type="match status" value="1"/>
</dbReference>
<dbReference type="Pfam" id="PF14693">
    <property type="entry name" value="Ribosomal_TL5_C"/>
    <property type="match status" value="1"/>
</dbReference>
<dbReference type="NCBIfam" id="TIGR00731">
    <property type="entry name" value="bL25_bact_ctc"/>
    <property type="match status" value="1"/>
</dbReference>
<dbReference type="InterPro" id="IPR011035">
    <property type="entry name" value="Ribosomal_bL25/Gln-tRNA_synth"/>
</dbReference>
<dbReference type="SUPFAM" id="SSF50715">
    <property type="entry name" value="Ribosomal protein L25-like"/>
    <property type="match status" value="1"/>
</dbReference>
<dbReference type="InterPro" id="IPR029751">
    <property type="entry name" value="Ribosomal_L25_dom"/>
</dbReference>
<keyword evidence="3 7" id="KW-0689">Ribosomal protein</keyword>
<evidence type="ECO:0000259" key="6">
    <source>
        <dbReference type="Pfam" id="PF14693"/>
    </source>
</evidence>
<feature type="domain" description="Large ribosomal subunit protein bL25 L25" evidence="5">
    <location>
        <begin position="7"/>
        <end position="94"/>
    </location>
</feature>
<dbReference type="GO" id="GO:0003735">
    <property type="term" value="F:structural constituent of ribosome"/>
    <property type="evidence" value="ECO:0007669"/>
    <property type="project" value="InterPro"/>
</dbReference>
<proteinExistence type="inferred from homology"/>
<dbReference type="PANTHER" id="PTHR33284">
    <property type="entry name" value="RIBOSOMAL PROTEIN L25/GLN-TRNA SYNTHETASE, ANTI-CODON-BINDING DOMAIN-CONTAINING PROTEIN"/>
    <property type="match status" value="1"/>
</dbReference>
<accession>A0A3B0YRG7</accession>
<dbReference type="GO" id="GO:0006412">
    <property type="term" value="P:translation"/>
    <property type="evidence" value="ECO:0007669"/>
    <property type="project" value="InterPro"/>
</dbReference>
<dbReference type="AlphaFoldDB" id="A0A3B0YRG7"/>
<evidence type="ECO:0000256" key="4">
    <source>
        <dbReference type="ARBA" id="ARBA00023274"/>
    </source>
</evidence>
<keyword evidence="4" id="KW-0687">Ribonucleoprotein</keyword>
<sequence length="212" mass="23510">MKENFELDAEIRTDLGKGASRRLRRMNKVPGVIYGAGQDTQSITLTHNVLQQHLEHESFYSHILSVNVDGKPHKAILRDLQRHPSKQVILHIDFLRISDTEKLRISVPVHFINEDDCVGVKAGGGSITHHLVQLDVSCLPKDIPEFITVDMADIELGSSVHLSEVTLPENVSLVELDHGHDLAIVNVIKPRGEVIEEETDGDEAAASDTPEE</sequence>
<organism evidence="7">
    <name type="scientific">hydrothermal vent metagenome</name>
    <dbReference type="NCBI Taxonomy" id="652676"/>
    <lineage>
        <taxon>unclassified sequences</taxon>
        <taxon>metagenomes</taxon>
        <taxon>ecological metagenomes</taxon>
    </lineage>
</organism>
<feature type="domain" description="Large ribosomal subunit protein bL25 beta" evidence="6">
    <location>
        <begin position="102"/>
        <end position="191"/>
    </location>
</feature>
<dbReference type="GO" id="GO:0022625">
    <property type="term" value="C:cytosolic large ribosomal subunit"/>
    <property type="evidence" value="ECO:0007669"/>
    <property type="project" value="TreeGrafter"/>
</dbReference>
<dbReference type="CDD" id="cd00495">
    <property type="entry name" value="Ribosomal_L25_TL5_CTC"/>
    <property type="match status" value="1"/>
</dbReference>
<dbReference type="InterPro" id="IPR020057">
    <property type="entry name" value="Ribosomal_bL25_b-dom"/>
</dbReference>
<gene>
    <name evidence="7" type="ORF">MNBD_GAMMA12-794</name>
</gene>
<dbReference type="GO" id="GO:0008097">
    <property type="term" value="F:5S rRNA binding"/>
    <property type="evidence" value="ECO:0007669"/>
    <property type="project" value="InterPro"/>
</dbReference>
<dbReference type="InterPro" id="IPR020930">
    <property type="entry name" value="Ribosomal_uL5_bac-type"/>
</dbReference>
<dbReference type="Pfam" id="PF01386">
    <property type="entry name" value="Ribosomal_L25p"/>
    <property type="match status" value="1"/>
</dbReference>
<dbReference type="HAMAP" id="MF_01334">
    <property type="entry name" value="Ribosomal_bL25_CTC"/>
    <property type="match status" value="1"/>
</dbReference>
<dbReference type="EMBL" id="UOFL01000234">
    <property type="protein sequence ID" value="VAW82051.1"/>
    <property type="molecule type" value="Genomic_DNA"/>
</dbReference>
<dbReference type="InterPro" id="IPR001021">
    <property type="entry name" value="Ribosomal_bL25_long"/>
</dbReference>
<dbReference type="InterPro" id="IPR020055">
    <property type="entry name" value="Ribosomal_bL25_short"/>
</dbReference>